<gene>
    <name evidence="2" type="ORF">F9Y85_21600</name>
    <name evidence="3" type="ORF">R5H13_05115</name>
</gene>
<feature type="transmembrane region" description="Helical" evidence="1">
    <location>
        <begin position="53"/>
        <end position="72"/>
    </location>
</feature>
<keyword evidence="1" id="KW-1133">Transmembrane helix</keyword>
<name>A0A8I2H3Q0_9GAMM</name>
<dbReference type="RefSeq" id="WP_130126700.1">
    <property type="nucleotide sequence ID" value="NZ_CBCSDF010000023.1"/>
</dbReference>
<dbReference type="AlphaFoldDB" id="A0A8I2H3Q0"/>
<dbReference type="GeneID" id="98334927"/>
<feature type="transmembrane region" description="Helical" evidence="1">
    <location>
        <begin position="92"/>
        <end position="110"/>
    </location>
</feature>
<reference evidence="2" key="1">
    <citation type="submission" date="2019-10" db="EMBL/GenBank/DDBJ databases">
        <authorList>
            <person name="Paulsen S."/>
        </authorList>
    </citation>
    <scope>NUCLEOTIDE SEQUENCE</scope>
    <source>
        <strain evidence="2">LMG 19692</strain>
    </source>
</reference>
<evidence type="ECO:0000313" key="4">
    <source>
        <dbReference type="Proteomes" id="UP000646877"/>
    </source>
</evidence>
<evidence type="ECO:0000313" key="2">
    <source>
        <dbReference type="EMBL" id="NLR23862.1"/>
    </source>
</evidence>
<feature type="transmembrane region" description="Helical" evidence="1">
    <location>
        <begin position="7"/>
        <end position="33"/>
    </location>
</feature>
<proteinExistence type="predicted"/>
<sequence length="222" mass="24673">MELKDKLILLLKSGGLSLLIAGGFYTLLFHMSAQFHHQVQFSPFSQDTGVNAMLIYSLLVFLFSIIFSYFFLKMHAVRHDLHVDGLVLSIKYTHLVLWGGVVSIAIYILLHMNQHILVLKQAKDSHTSAQQLEALVSYLPESGDVIDLAVAQNPATAPNTLTYLSLKRDFATHLALAMNPSTPKTVLEEIISYYHGGQQDVVLNAVMKNPNVASGKVQLQVR</sequence>
<dbReference type="Proteomes" id="UP001304419">
    <property type="component" value="Chromosome 1"/>
</dbReference>
<accession>A0A8I2H3Q0</accession>
<dbReference type="EMBL" id="WEIA01000020">
    <property type="protein sequence ID" value="NLR23862.1"/>
    <property type="molecule type" value="Genomic_DNA"/>
</dbReference>
<keyword evidence="5" id="KW-1185">Reference proteome</keyword>
<dbReference type="EMBL" id="CP137578">
    <property type="protein sequence ID" value="WOX29645.1"/>
    <property type="molecule type" value="Genomic_DNA"/>
</dbReference>
<organism evidence="2 4">
    <name type="scientific">Pseudoalteromonas maricaloris</name>
    <dbReference type="NCBI Taxonomy" id="184924"/>
    <lineage>
        <taxon>Bacteria</taxon>
        <taxon>Pseudomonadati</taxon>
        <taxon>Pseudomonadota</taxon>
        <taxon>Gammaproteobacteria</taxon>
        <taxon>Alteromonadales</taxon>
        <taxon>Pseudoalteromonadaceae</taxon>
        <taxon>Pseudoalteromonas</taxon>
    </lineage>
</organism>
<reference evidence="3 5" key="2">
    <citation type="submission" date="2023-10" db="EMBL/GenBank/DDBJ databases">
        <title>To unveil natural product biosynthetic capacity in Pseudoalteromonas.</title>
        <authorList>
            <person name="Wang J."/>
        </authorList>
    </citation>
    <scope>NUCLEOTIDE SEQUENCE [LARGE SCALE GENOMIC DNA]</scope>
    <source>
        <strain evidence="3 5">DSM 15914</strain>
    </source>
</reference>
<keyword evidence="1" id="KW-0472">Membrane</keyword>
<evidence type="ECO:0000313" key="3">
    <source>
        <dbReference type="EMBL" id="WOX29645.1"/>
    </source>
</evidence>
<keyword evidence="1" id="KW-0812">Transmembrane</keyword>
<evidence type="ECO:0000313" key="5">
    <source>
        <dbReference type="Proteomes" id="UP001304419"/>
    </source>
</evidence>
<evidence type="ECO:0000256" key="1">
    <source>
        <dbReference type="SAM" id="Phobius"/>
    </source>
</evidence>
<dbReference type="Proteomes" id="UP000646877">
    <property type="component" value="Unassembled WGS sequence"/>
</dbReference>
<protein>
    <submittedName>
        <fullName evidence="2">Uncharacterized protein</fullName>
    </submittedName>
</protein>